<protein>
    <submittedName>
        <fullName evidence="6">Chemotaxis protein</fullName>
    </submittedName>
</protein>
<dbReference type="Pfam" id="PF00015">
    <property type="entry name" value="MCPsignal"/>
    <property type="match status" value="1"/>
</dbReference>
<evidence type="ECO:0000256" key="3">
    <source>
        <dbReference type="PROSITE-ProRule" id="PRU00284"/>
    </source>
</evidence>
<accession>A0A2S9VE34</accession>
<organism evidence="6 7">
    <name type="scientific">Alteromonas alba</name>
    <dbReference type="NCBI Taxonomy" id="2079529"/>
    <lineage>
        <taxon>Bacteria</taxon>
        <taxon>Pseudomonadati</taxon>
        <taxon>Pseudomonadota</taxon>
        <taxon>Gammaproteobacteria</taxon>
        <taxon>Alteromonadales</taxon>
        <taxon>Alteromonadaceae</taxon>
        <taxon>Alteromonas/Salinimonas group</taxon>
        <taxon>Alteromonas</taxon>
    </lineage>
</organism>
<dbReference type="GO" id="GO:0006935">
    <property type="term" value="P:chemotaxis"/>
    <property type="evidence" value="ECO:0007669"/>
    <property type="project" value="UniProtKB-ARBA"/>
</dbReference>
<dbReference type="PANTHER" id="PTHR32089">
    <property type="entry name" value="METHYL-ACCEPTING CHEMOTAXIS PROTEIN MCPB"/>
    <property type="match status" value="1"/>
</dbReference>
<evidence type="ECO:0000313" key="7">
    <source>
        <dbReference type="Proteomes" id="UP000238949"/>
    </source>
</evidence>
<name>A0A2S9VE34_9ALTE</name>
<feature type="transmembrane region" description="Helical" evidence="4">
    <location>
        <begin position="12"/>
        <end position="37"/>
    </location>
</feature>
<reference evidence="7" key="1">
    <citation type="journal article" date="2020" name="Int. J. Syst. Evol. Microbiol.">
        <title>Alteromonas alba sp. nov., a marine bacterium isolated from the seawater of the West Pacific Ocean.</title>
        <authorList>
            <person name="Sun C."/>
            <person name="Wu Y.-H."/>
            <person name="Xamxidin M."/>
            <person name="Cheng H."/>
            <person name="Xu X.-W."/>
        </authorList>
    </citation>
    <scope>NUCLEOTIDE SEQUENCE [LARGE SCALE GENOMIC DNA]</scope>
    <source>
        <strain evidence="7">190</strain>
    </source>
</reference>
<dbReference type="PANTHER" id="PTHR32089:SF112">
    <property type="entry name" value="LYSOZYME-LIKE PROTEIN-RELATED"/>
    <property type="match status" value="1"/>
</dbReference>
<comment type="subcellular location">
    <subcellularLocation>
        <location evidence="1">Membrane</location>
    </subcellularLocation>
</comment>
<proteinExistence type="predicted"/>
<keyword evidence="4" id="KW-0472">Membrane</keyword>
<dbReference type="GO" id="GO:0007165">
    <property type="term" value="P:signal transduction"/>
    <property type="evidence" value="ECO:0007669"/>
    <property type="project" value="UniProtKB-KW"/>
</dbReference>
<sequence length="515" mass="56801">MAVKITISQFVIICIGSLALGFFQLSLGVVAFVVGLLSCGFTYFASQNQDGVQEDRPQAVNEFSQKGEMISQSASRIAIGGASVSHFLDKLTSMFNQQVDSIKEIAQRIENIESGNQQLVEHAVMAEDKIQTSDEMTQRSRQLLNNLLDQQATLISQINDSKAMLQTLRSSAESIGSITTTINQLADQTNMLALNAAIEAARAGEQGRGFAVVADEVRDLAKKTTDATQGIDEVLSEINQCSQNSVMAIEKVANAGDEMSQMITESSDLIKAASEASSAAANSMTVMKDTVDEHGEANRGISANAMQLHENTRHLEAELGEVSEKVLALSHQTEDIFRQLQVFDLHNRNAKVQRIAQETAQRIGKLFEQAIEQGRLSQQALFDFNYQPVPNTNPQKFTTGFDKFTDAELPVLQEPILEQNDFIIYAGAVDVNGYLPTHNKKFSHKMTGNYETDLAKSRTKRIFNDYTGSRCGSNTESFLLQTYKRDTGEVMHDLSAPIFVNNRHWGGFRIGYKAD</sequence>
<evidence type="ECO:0000259" key="5">
    <source>
        <dbReference type="PROSITE" id="PS50111"/>
    </source>
</evidence>
<keyword evidence="4" id="KW-1133">Transmembrane helix</keyword>
<dbReference type="PROSITE" id="PS50111">
    <property type="entry name" value="CHEMOTAXIS_TRANSDUC_2"/>
    <property type="match status" value="1"/>
</dbReference>
<dbReference type="GO" id="GO:0016020">
    <property type="term" value="C:membrane"/>
    <property type="evidence" value="ECO:0007669"/>
    <property type="project" value="UniProtKB-SubCell"/>
</dbReference>
<dbReference type="EMBL" id="PVNP01000039">
    <property type="protein sequence ID" value="PRO74709.1"/>
    <property type="molecule type" value="Genomic_DNA"/>
</dbReference>
<comment type="caution">
    <text evidence="6">The sequence shown here is derived from an EMBL/GenBank/DDBJ whole genome shotgun (WGS) entry which is preliminary data.</text>
</comment>
<keyword evidence="2 3" id="KW-0807">Transducer</keyword>
<dbReference type="InterPro" id="IPR004089">
    <property type="entry name" value="MCPsignal_dom"/>
</dbReference>
<evidence type="ECO:0000256" key="1">
    <source>
        <dbReference type="ARBA" id="ARBA00004370"/>
    </source>
</evidence>
<dbReference type="SMART" id="SM00283">
    <property type="entry name" value="MA"/>
    <property type="match status" value="1"/>
</dbReference>
<feature type="domain" description="Methyl-accepting transducer" evidence="5">
    <location>
        <begin position="73"/>
        <end position="309"/>
    </location>
</feature>
<evidence type="ECO:0000256" key="4">
    <source>
        <dbReference type="SAM" id="Phobius"/>
    </source>
</evidence>
<evidence type="ECO:0000313" key="6">
    <source>
        <dbReference type="EMBL" id="PRO74709.1"/>
    </source>
</evidence>
<dbReference type="Proteomes" id="UP000238949">
    <property type="component" value="Unassembled WGS sequence"/>
</dbReference>
<keyword evidence="7" id="KW-1185">Reference proteome</keyword>
<dbReference type="AlphaFoldDB" id="A0A2S9VE34"/>
<evidence type="ECO:0000256" key="2">
    <source>
        <dbReference type="ARBA" id="ARBA00023224"/>
    </source>
</evidence>
<gene>
    <name evidence="6" type="ORF">C6Y40_04855</name>
</gene>
<dbReference type="OrthoDB" id="2489132at2"/>
<dbReference type="SUPFAM" id="SSF58104">
    <property type="entry name" value="Methyl-accepting chemotaxis protein (MCP) signaling domain"/>
    <property type="match status" value="1"/>
</dbReference>
<dbReference type="Gene3D" id="1.10.287.950">
    <property type="entry name" value="Methyl-accepting chemotaxis protein"/>
    <property type="match status" value="1"/>
</dbReference>
<keyword evidence="4" id="KW-0812">Transmembrane</keyword>